<dbReference type="EMBL" id="BAABHK010000017">
    <property type="protein sequence ID" value="GAA4636255.1"/>
    <property type="molecule type" value="Genomic_DNA"/>
</dbReference>
<keyword evidence="3" id="KW-1185">Reference proteome</keyword>
<dbReference type="Pfam" id="PF19631">
    <property type="entry name" value="Trypco2"/>
    <property type="match status" value="1"/>
</dbReference>
<protein>
    <recommendedName>
        <fullName evidence="1">Trypsin-co-occurring domain-containing protein</fullName>
    </recommendedName>
</protein>
<name>A0ABP8UNV8_9ACTN</name>
<accession>A0ABP8UNV8</accession>
<dbReference type="RefSeq" id="WP_345439242.1">
    <property type="nucleotide sequence ID" value="NZ_BAABHK010000017.1"/>
</dbReference>
<proteinExistence type="predicted"/>
<dbReference type="Proteomes" id="UP001501442">
    <property type="component" value="Unassembled WGS sequence"/>
</dbReference>
<comment type="caution">
    <text evidence="2">The sequence shown here is derived from an EMBL/GenBank/DDBJ whole genome shotgun (WGS) entry which is preliminary data.</text>
</comment>
<organism evidence="2 3">
    <name type="scientific">Actinoallomurus vinaceus</name>
    <dbReference type="NCBI Taxonomy" id="1080074"/>
    <lineage>
        <taxon>Bacteria</taxon>
        <taxon>Bacillati</taxon>
        <taxon>Actinomycetota</taxon>
        <taxon>Actinomycetes</taxon>
        <taxon>Streptosporangiales</taxon>
        <taxon>Thermomonosporaceae</taxon>
        <taxon>Actinoallomurus</taxon>
    </lineage>
</organism>
<evidence type="ECO:0000259" key="1">
    <source>
        <dbReference type="Pfam" id="PF19631"/>
    </source>
</evidence>
<feature type="domain" description="Trypsin-co-occurring" evidence="1">
    <location>
        <begin position="6"/>
        <end position="82"/>
    </location>
</feature>
<evidence type="ECO:0000313" key="2">
    <source>
        <dbReference type="EMBL" id="GAA4636255.1"/>
    </source>
</evidence>
<evidence type="ECO:0000313" key="3">
    <source>
        <dbReference type="Proteomes" id="UP001501442"/>
    </source>
</evidence>
<gene>
    <name evidence="2" type="ORF">GCM10023196_085270</name>
</gene>
<sequence>MSRQLQLSEVIRQLREELSKAIHEGADEDLRFELASVELELAVTIEITGEASGKVRFMVLDGGASAKRSSGTTQQIRLVLDPHRVTAPNERVSIAGKTISGER</sequence>
<reference evidence="3" key="1">
    <citation type="journal article" date="2019" name="Int. J. Syst. Evol. Microbiol.">
        <title>The Global Catalogue of Microorganisms (GCM) 10K type strain sequencing project: providing services to taxonomists for standard genome sequencing and annotation.</title>
        <authorList>
            <consortium name="The Broad Institute Genomics Platform"/>
            <consortium name="The Broad Institute Genome Sequencing Center for Infectious Disease"/>
            <person name="Wu L."/>
            <person name="Ma J."/>
        </authorList>
    </citation>
    <scope>NUCLEOTIDE SEQUENCE [LARGE SCALE GENOMIC DNA]</scope>
    <source>
        <strain evidence="3">JCM 17939</strain>
    </source>
</reference>
<dbReference type="InterPro" id="IPR045608">
    <property type="entry name" value="Trypco2"/>
</dbReference>